<keyword evidence="2" id="KW-0677">Repeat</keyword>
<reference evidence="8" key="1">
    <citation type="submission" date="2023-06" db="EMBL/GenBank/DDBJ databases">
        <authorList>
            <person name="Delattre M."/>
        </authorList>
    </citation>
    <scope>NUCLEOTIDE SEQUENCE</scope>
    <source>
        <strain evidence="8">AF72</strain>
    </source>
</reference>
<feature type="region of interest" description="Disordered" evidence="6">
    <location>
        <begin position="119"/>
        <end position="151"/>
    </location>
</feature>
<sequence length="1005" mass="113073">MPLPGSVELKRPDLKGEFTCGACRKSFCHISSLNRHRVNFHSSNRHCRLCDAPIPVDEHLRSHMSQRHQIEQVFTCSCCNWAFPDKKQLNMHIYSMSKTGQPGPANVIATVDLEPGTFAVERPPSRRASEPAPKSRQQAARKVEAPAAEATKNPVPALADAVQNIIVQMVATQLRLRANDEAPAAWFDAFLANNPALAALATDATIMALARPESQATDTSDSGDDQSTAAPSPSTSQFSTQEFSDAPLSIELPSPSSQASTSASSAISEAESTGSTASGTKRKRTLDDIASSLAKKKNASYRVTLCQRMLPRWEQPRQKSPTKNERLWPANYGQDKLMAWEQPMQKSPTKNERLWPANYGTMLALGSTSLDGLMVCLTDYSHDKTEDRPLLANLPRLQVVRAHELVGVDTVGRFYLTAEWTVEESGILNAKYPKEFGQPLATKCINGQRVPSLRSRITFARKADLLGHDVADPQNCWSPDVGRVQAQPGSYTPFVAYDCTLICEYAMPRPPFTKSAPNSGFTWKAVDIALAADQQRAAVDFMKYEFTPPSPLEFRLLANERWNEARKKDRPAFFRRLMCKGRSILEVIYKARYVNDFDLRCYAVGEGMDFGVMIDVNAVFDGEQAFPVENPNPYALLVGCIYDNSELGETKVSILPEFRSRYLKARRLDPIKPGEHRILISEQVRVVYDDDDEGEPLEYLDQSMDEEDKYDRCVWIKQSFLDREMVVLEWILTRKADGILEIWQNSASLVKSELNDEKKRRHDSGFYAHQERMCYQPIDDQKLSIKGLIVAKKQDEAIVWPCMPKGGWPGAALINRQFLPDGAVVGDEVSFFAVRTKRIGRSDPLDIGLVAVCEKLIGWQPRRNLDPTWRLSQRLATGEITRTFRFCIRNNEPNFWDPQPQLNLHGEKDLLIVESAYGYRVLVCNEKEKTLIIDIKNFVKRHAFGILEEEIRLPCILQPSPIHGGRMPTPLRLDTGYGTVELLSKLTTRLSDDLETMKQHQSDIS</sequence>
<dbReference type="PANTHER" id="PTHR24379">
    <property type="entry name" value="KRAB AND ZINC FINGER DOMAIN-CONTAINING"/>
    <property type="match status" value="1"/>
</dbReference>
<dbReference type="SMART" id="SM00355">
    <property type="entry name" value="ZnF_C2H2"/>
    <property type="match status" value="3"/>
</dbReference>
<dbReference type="PANTHER" id="PTHR24379:SF121">
    <property type="entry name" value="C2H2-TYPE DOMAIN-CONTAINING PROTEIN"/>
    <property type="match status" value="1"/>
</dbReference>
<dbReference type="PROSITE" id="PS00028">
    <property type="entry name" value="ZINC_FINGER_C2H2_1"/>
    <property type="match status" value="1"/>
</dbReference>
<evidence type="ECO:0000256" key="5">
    <source>
        <dbReference type="PROSITE-ProRule" id="PRU00042"/>
    </source>
</evidence>
<evidence type="ECO:0000313" key="9">
    <source>
        <dbReference type="Proteomes" id="UP001177023"/>
    </source>
</evidence>
<feature type="domain" description="C2H2-type" evidence="7">
    <location>
        <begin position="18"/>
        <end position="46"/>
    </location>
</feature>
<keyword evidence="9" id="KW-1185">Reference proteome</keyword>
<dbReference type="AlphaFoldDB" id="A0AA36CI02"/>
<dbReference type="SUPFAM" id="SSF57667">
    <property type="entry name" value="beta-beta-alpha zinc fingers"/>
    <property type="match status" value="1"/>
</dbReference>
<evidence type="ECO:0000313" key="8">
    <source>
        <dbReference type="EMBL" id="CAJ0568729.1"/>
    </source>
</evidence>
<name>A0AA36CI02_9BILA</name>
<keyword evidence="3 5" id="KW-0863">Zinc-finger</keyword>
<comment type="caution">
    <text evidence="8">The sequence shown here is derived from an EMBL/GenBank/DDBJ whole genome shotgun (WGS) entry which is preliminary data.</text>
</comment>
<evidence type="ECO:0000256" key="4">
    <source>
        <dbReference type="ARBA" id="ARBA00022833"/>
    </source>
</evidence>
<feature type="compositionally biased region" description="Low complexity" evidence="6">
    <location>
        <begin position="212"/>
        <end position="230"/>
    </location>
</feature>
<feature type="compositionally biased region" description="Low complexity" evidence="6">
    <location>
        <begin position="253"/>
        <end position="279"/>
    </location>
</feature>
<evidence type="ECO:0000256" key="1">
    <source>
        <dbReference type="ARBA" id="ARBA00022723"/>
    </source>
</evidence>
<dbReference type="Proteomes" id="UP001177023">
    <property type="component" value="Unassembled WGS sequence"/>
</dbReference>
<dbReference type="EMBL" id="CATQJA010001808">
    <property type="protein sequence ID" value="CAJ0568729.1"/>
    <property type="molecule type" value="Genomic_DNA"/>
</dbReference>
<evidence type="ECO:0000256" key="3">
    <source>
        <dbReference type="ARBA" id="ARBA00022771"/>
    </source>
</evidence>
<gene>
    <name evidence="8" type="ORF">MSPICULIGERA_LOCUS7243</name>
</gene>
<dbReference type="PROSITE" id="PS50157">
    <property type="entry name" value="ZINC_FINGER_C2H2_2"/>
    <property type="match status" value="1"/>
</dbReference>
<feature type="compositionally biased region" description="Polar residues" evidence="6">
    <location>
        <begin position="231"/>
        <end position="243"/>
    </location>
</feature>
<dbReference type="Gene3D" id="3.30.160.60">
    <property type="entry name" value="Classic Zinc Finger"/>
    <property type="match status" value="1"/>
</dbReference>
<dbReference type="GO" id="GO:0008270">
    <property type="term" value="F:zinc ion binding"/>
    <property type="evidence" value="ECO:0007669"/>
    <property type="project" value="UniProtKB-KW"/>
</dbReference>
<keyword evidence="1" id="KW-0479">Metal-binding</keyword>
<evidence type="ECO:0000259" key="7">
    <source>
        <dbReference type="PROSITE" id="PS50157"/>
    </source>
</evidence>
<proteinExistence type="predicted"/>
<accession>A0AA36CI02</accession>
<keyword evidence="4" id="KW-0862">Zinc</keyword>
<dbReference type="InterPro" id="IPR013087">
    <property type="entry name" value="Znf_C2H2_type"/>
</dbReference>
<feature type="non-terminal residue" evidence="8">
    <location>
        <position position="1005"/>
    </location>
</feature>
<organism evidence="8 9">
    <name type="scientific">Mesorhabditis spiculigera</name>
    <dbReference type="NCBI Taxonomy" id="96644"/>
    <lineage>
        <taxon>Eukaryota</taxon>
        <taxon>Metazoa</taxon>
        <taxon>Ecdysozoa</taxon>
        <taxon>Nematoda</taxon>
        <taxon>Chromadorea</taxon>
        <taxon>Rhabditida</taxon>
        <taxon>Rhabditina</taxon>
        <taxon>Rhabditomorpha</taxon>
        <taxon>Rhabditoidea</taxon>
        <taxon>Rhabditidae</taxon>
        <taxon>Mesorhabditinae</taxon>
        <taxon>Mesorhabditis</taxon>
    </lineage>
</organism>
<protein>
    <recommendedName>
        <fullName evidence="7">C2H2-type domain-containing protein</fullName>
    </recommendedName>
</protein>
<dbReference type="InterPro" id="IPR036236">
    <property type="entry name" value="Znf_C2H2_sf"/>
</dbReference>
<evidence type="ECO:0000256" key="6">
    <source>
        <dbReference type="SAM" id="MobiDB-lite"/>
    </source>
</evidence>
<feature type="region of interest" description="Disordered" evidence="6">
    <location>
        <begin position="212"/>
        <end position="283"/>
    </location>
</feature>
<evidence type="ECO:0000256" key="2">
    <source>
        <dbReference type="ARBA" id="ARBA00022737"/>
    </source>
</evidence>